<comment type="caution">
    <text evidence="9">The sequence shown here is derived from an EMBL/GenBank/DDBJ whole genome shotgun (WGS) entry which is preliminary data.</text>
</comment>
<keyword evidence="6" id="KW-0333">Golgi apparatus</keyword>
<feature type="non-terminal residue" evidence="9">
    <location>
        <position position="1"/>
    </location>
</feature>
<dbReference type="InParanoid" id="Q5CWP7"/>
<comment type="similarity">
    <text evidence="2">Belongs to the COG7 family.</text>
</comment>
<organism evidence="9 10">
    <name type="scientific">Cryptosporidium parvum (strain Iowa II)</name>
    <dbReference type="NCBI Taxonomy" id="353152"/>
    <lineage>
        <taxon>Eukaryota</taxon>
        <taxon>Sar</taxon>
        <taxon>Alveolata</taxon>
        <taxon>Apicomplexa</taxon>
        <taxon>Conoidasida</taxon>
        <taxon>Coccidia</taxon>
        <taxon>Eucoccidiorida</taxon>
        <taxon>Eimeriorina</taxon>
        <taxon>Cryptosporidiidae</taxon>
        <taxon>Cryptosporidium</taxon>
    </lineage>
</organism>
<evidence type="ECO:0000313" key="10">
    <source>
        <dbReference type="Proteomes" id="UP000006726"/>
    </source>
</evidence>
<dbReference type="GO" id="GO:0000139">
    <property type="term" value="C:Golgi membrane"/>
    <property type="evidence" value="ECO:0007669"/>
    <property type="project" value="UniProtKB-SubCell"/>
</dbReference>
<dbReference type="KEGG" id="cpv:cgd6_4250"/>
<keyword evidence="5" id="KW-0653">Protein transport</keyword>
<dbReference type="EMBL" id="AAEE01000002">
    <property type="protein sequence ID" value="EAK90146.1"/>
    <property type="molecule type" value="Genomic_DNA"/>
</dbReference>
<dbReference type="AlphaFoldDB" id="Q5CWP7"/>
<comment type="subcellular location">
    <subcellularLocation>
        <location evidence="1">Golgi apparatus membrane</location>
        <topology evidence="1">Peripheral membrane protein</topology>
    </subcellularLocation>
</comment>
<evidence type="ECO:0000313" key="9">
    <source>
        <dbReference type="EMBL" id="EAK90146.1"/>
    </source>
</evidence>
<evidence type="ECO:0000256" key="8">
    <source>
        <dbReference type="ARBA" id="ARBA00031345"/>
    </source>
</evidence>
<keyword evidence="4" id="KW-0813">Transport</keyword>
<evidence type="ECO:0000256" key="3">
    <source>
        <dbReference type="ARBA" id="ARBA00020984"/>
    </source>
</evidence>
<dbReference type="GO" id="GO:0006886">
    <property type="term" value="P:intracellular protein transport"/>
    <property type="evidence" value="ECO:0007669"/>
    <property type="project" value="InterPro"/>
</dbReference>
<keyword evidence="7" id="KW-0472">Membrane</keyword>
<accession>Q5CWP7</accession>
<dbReference type="GO" id="GO:0007030">
    <property type="term" value="P:Golgi organization"/>
    <property type="evidence" value="ECO:0007669"/>
    <property type="project" value="TreeGrafter"/>
</dbReference>
<dbReference type="OrthoDB" id="341375at2759"/>
<dbReference type="RefSeq" id="XP_627757.1">
    <property type="nucleotide sequence ID" value="XM_627757.1"/>
</dbReference>
<dbReference type="Proteomes" id="UP000006726">
    <property type="component" value="Chromosome 6"/>
</dbReference>
<protein>
    <recommendedName>
        <fullName evidence="3">Conserved oligomeric Golgi complex subunit 7</fullName>
    </recommendedName>
    <alternativeName>
        <fullName evidence="8">Component of oligomeric Golgi complex 7</fullName>
    </alternativeName>
</protein>
<dbReference type="PANTHER" id="PTHR21443">
    <property type="entry name" value="CONSERVED OLIGOMERIC GOLGI COMPLEX COMPONENT 7"/>
    <property type="match status" value="1"/>
</dbReference>
<name>Q5CWP7_CRYPI</name>
<evidence type="ECO:0000256" key="2">
    <source>
        <dbReference type="ARBA" id="ARBA00005831"/>
    </source>
</evidence>
<reference evidence="9 10" key="1">
    <citation type="journal article" date="2004" name="Science">
        <title>Complete genome sequence of the apicomplexan, Cryptosporidium parvum.</title>
        <authorList>
            <person name="Abrahamsen M.S."/>
            <person name="Templeton T.J."/>
            <person name="Enomoto S."/>
            <person name="Abrahante J.E."/>
            <person name="Zhu G."/>
            <person name="Lancto C.A."/>
            <person name="Deng M."/>
            <person name="Liu C."/>
            <person name="Widmer G."/>
            <person name="Tzipori S."/>
            <person name="Buck G.A."/>
            <person name="Xu P."/>
            <person name="Bankier A.T."/>
            <person name="Dear P.H."/>
            <person name="Konfortov B.A."/>
            <person name="Spriggs H.F."/>
            <person name="Iyer L."/>
            <person name="Anantharaman V."/>
            <person name="Aravind L."/>
            <person name="Kapur V."/>
        </authorList>
    </citation>
    <scope>NUCLEOTIDE SEQUENCE [LARGE SCALE GENOMIC DNA]</scope>
    <source>
        <strain evidence="10">Iowa II</strain>
    </source>
</reference>
<gene>
    <name evidence="9" type="ORF">cgd6_4250</name>
</gene>
<dbReference type="GO" id="GO:0017119">
    <property type="term" value="C:Golgi transport complex"/>
    <property type="evidence" value="ECO:0007669"/>
    <property type="project" value="InterPro"/>
</dbReference>
<keyword evidence="10" id="KW-1185">Reference proteome</keyword>
<dbReference type="OMA" id="TICERIC"/>
<dbReference type="GO" id="GO:0006890">
    <property type="term" value="P:retrograde vesicle-mediated transport, Golgi to endoplasmic reticulum"/>
    <property type="evidence" value="ECO:0007669"/>
    <property type="project" value="TreeGrafter"/>
</dbReference>
<dbReference type="GeneID" id="3375891"/>
<dbReference type="InterPro" id="IPR019335">
    <property type="entry name" value="COG7"/>
</dbReference>
<evidence type="ECO:0000256" key="4">
    <source>
        <dbReference type="ARBA" id="ARBA00022448"/>
    </source>
</evidence>
<evidence type="ECO:0000256" key="5">
    <source>
        <dbReference type="ARBA" id="ARBA00022927"/>
    </source>
</evidence>
<proteinExistence type="inferred from homology"/>
<evidence type="ECO:0000256" key="7">
    <source>
        <dbReference type="ARBA" id="ARBA00023136"/>
    </source>
</evidence>
<sequence length="953" mass="110273">SDYIDFMSTYSVFELGKLDEKDFSAIAWLNNALRRRNVTENGRQLEEELLTISQSCMYTITDYNEQIETNMDEINNLMTSFISKKEENNRICKELNSKISEFSNLLILNEEKYLNNNNIENILSLFEKKEKLETVSQILTNNSKFELLFNEIESVLNDKDTFLLLIKEQGQDFHDIINKVYSLRLLVSSLESIPEFSARIERYKSLENTILNILDDFFQSKFTNETIEENTTNELILVYFKFGHETRLYKKTMNIINEQIEQVWKLLWSLTTFGSQNKASEIDQFKKMGKKTNQNEKHSSIIFLPAIEDLESAYITQDIFRIREDEAISRFFSWFSELICSRNHIIDPILSSNHTAITISEVIQSIIQKLLGVCIPDIKEFINIVVNSITSSKFIFPENNSESFEMDSDSIFEMNHDTISTIDVKEIRTICERICKSIINGLELVIIPDLNKQGISNFISNHLNQDHLTHISDILLIKGNFIQSLLLCDIAWIFQSMKNISSNLKTLIINQSPVSEYSSEIESKSSILVERIGVLLSNERFGDYTQLTLIPLENYIIFFISIIDYSLRFFLENDLIYLLNPIQSSVRTETLNLIKSIEKKQKNSNLLLTSANVLDKDLLSSCFAFHFSLMKTRKIFYDLLQTLIVRCKSIYSSSTESESLLSKIFHDQICFNQYSIFQRIQETISESLSIEIQAILTGQESSLNQSNFFDKFGSQILISQILSDSIDIISQCCSYPTLAFFEGYNRLNSWSKENINIIKEIHNLKDSNAQCLEEAIISIIENSSIQPCSSIVSIGEYLLNIVVTLESTCNNNPEMQNQIESENLIPELVKKVSYIVEDTYRRQIFEIEYLSKQGCLQLYVDSKYILNIFEILLLYHKNPELDNSNTQKKLQSEEIIQDHKQNNNEVPVGNEIVSLNNALFMIISNTTIESSSNNNLLEWYNSLKQKIKNTVQE</sequence>
<dbReference type="PANTHER" id="PTHR21443:SF0">
    <property type="entry name" value="CONSERVED OLIGOMERIC GOLGI COMPLEX SUBUNIT 7"/>
    <property type="match status" value="1"/>
</dbReference>
<evidence type="ECO:0000256" key="6">
    <source>
        <dbReference type="ARBA" id="ARBA00023034"/>
    </source>
</evidence>
<evidence type="ECO:0000256" key="1">
    <source>
        <dbReference type="ARBA" id="ARBA00004395"/>
    </source>
</evidence>